<organism evidence="7 8">
    <name type="scientific">Brooklawnia cerclae</name>
    <dbReference type="NCBI Taxonomy" id="349934"/>
    <lineage>
        <taxon>Bacteria</taxon>
        <taxon>Bacillati</taxon>
        <taxon>Actinomycetota</taxon>
        <taxon>Actinomycetes</taxon>
        <taxon>Propionibacteriales</taxon>
        <taxon>Propionibacteriaceae</taxon>
        <taxon>Brooklawnia</taxon>
    </lineage>
</organism>
<evidence type="ECO:0000256" key="3">
    <source>
        <dbReference type="ARBA" id="ARBA00023136"/>
    </source>
</evidence>
<reference evidence="7 8" key="1">
    <citation type="submission" date="2020-02" db="EMBL/GenBank/DDBJ databases">
        <title>Sequencing the genomes of 1000 actinobacteria strains.</title>
        <authorList>
            <person name="Klenk H.-P."/>
        </authorList>
    </citation>
    <scope>NUCLEOTIDE SEQUENCE [LARGE SCALE GENOMIC DNA]</scope>
    <source>
        <strain evidence="7 8">DSM 19609</strain>
    </source>
</reference>
<evidence type="ECO:0000313" key="8">
    <source>
        <dbReference type="Proteomes" id="UP000749311"/>
    </source>
</evidence>
<dbReference type="SUPFAM" id="SSF56601">
    <property type="entry name" value="beta-lactamase/transpeptidase-like"/>
    <property type="match status" value="1"/>
</dbReference>
<accession>A0ABX0SJW4</accession>
<dbReference type="InterPro" id="IPR001460">
    <property type="entry name" value="PCN-bd_Tpept"/>
</dbReference>
<dbReference type="EMBL" id="JAAMOZ010000004">
    <property type="protein sequence ID" value="NIH58668.1"/>
    <property type="molecule type" value="Genomic_DNA"/>
</dbReference>
<protein>
    <submittedName>
        <fullName evidence="7">Cell division protein FtsI/penicillin-binding protein 2</fullName>
    </submittedName>
</protein>
<name>A0ABX0SJW4_9ACTN</name>
<gene>
    <name evidence="7" type="ORF">FB473_003365</name>
</gene>
<evidence type="ECO:0000259" key="5">
    <source>
        <dbReference type="Pfam" id="PF00905"/>
    </source>
</evidence>
<dbReference type="Gene3D" id="3.30.1390.30">
    <property type="entry name" value="Penicillin-binding protein 2a, domain 3"/>
    <property type="match status" value="1"/>
</dbReference>
<feature type="region of interest" description="Disordered" evidence="4">
    <location>
        <begin position="319"/>
        <end position="359"/>
    </location>
</feature>
<dbReference type="InterPro" id="IPR036138">
    <property type="entry name" value="PBP_dimer_sf"/>
</dbReference>
<keyword evidence="8" id="KW-1185">Reference proteome</keyword>
<evidence type="ECO:0000313" key="7">
    <source>
        <dbReference type="EMBL" id="NIH58668.1"/>
    </source>
</evidence>
<comment type="similarity">
    <text evidence="2">Belongs to the transpeptidase family.</text>
</comment>
<dbReference type="PANTHER" id="PTHR30627:SF24">
    <property type="entry name" value="PENICILLIN-BINDING PROTEIN 4B"/>
    <property type="match status" value="1"/>
</dbReference>
<keyword evidence="3" id="KW-0472">Membrane</keyword>
<dbReference type="Proteomes" id="UP000749311">
    <property type="component" value="Unassembled WGS sequence"/>
</dbReference>
<dbReference type="InterPro" id="IPR050515">
    <property type="entry name" value="Beta-lactam/transpept"/>
</dbReference>
<proteinExistence type="inferred from homology"/>
<dbReference type="RefSeq" id="WP_167171549.1">
    <property type="nucleotide sequence ID" value="NZ_BAAAOO010000006.1"/>
</dbReference>
<evidence type="ECO:0000256" key="4">
    <source>
        <dbReference type="SAM" id="MobiDB-lite"/>
    </source>
</evidence>
<feature type="compositionally biased region" description="Low complexity" evidence="4">
    <location>
        <begin position="328"/>
        <end position="359"/>
    </location>
</feature>
<comment type="subcellular location">
    <subcellularLocation>
        <location evidence="1">Membrane</location>
    </subcellularLocation>
</comment>
<dbReference type="PANTHER" id="PTHR30627">
    <property type="entry name" value="PEPTIDOGLYCAN D,D-TRANSPEPTIDASE"/>
    <property type="match status" value="1"/>
</dbReference>
<comment type="caution">
    <text evidence="7">The sequence shown here is derived from an EMBL/GenBank/DDBJ whole genome shotgun (WGS) entry which is preliminary data.</text>
</comment>
<feature type="domain" description="Penicillin-binding protein transpeptidase" evidence="5">
    <location>
        <begin position="401"/>
        <end position="670"/>
    </location>
</feature>
<dbReference type="PROSITE" id="PS51257">
    <property type="entry name" value="PROKAR_LIPOPROTEIN"/>
    <property type="match status" value="1"/>
</dbReference>
<keyword evidence="7" id="KW-0132">Cell division</keyword>
<evidence type="ECO:0000256" key="1">
    <source>
        <dbReference type="ARBA" id="ARBA00004370"/>
    </source>
</evidence>
<dbReference type="Pfam" id="PF03717">
    <property type="entry name" value="PBP_dimer"/>
    <property type="match status" value="1"/>
</dbReference>
<evidence type="ECO:0000259" key="6">
    <source>
        <dbReference type="Pfam" id="PF03717"/>
    </source>
</evidence>
<dbReference type="InterPro" id="IPR005311">
    <property type="entry name" value="PBP_dimer"/>
</dbReference>
<keyword evidence="7" id="KW-0131">Cell cycle</keyword>
<dbReference type="SUPFAM" id="SSF56519">
    <property type="entry name" value="Penicillin binding protein dimerisation domain"/>
    <property type="match status" value="1"/>
</dbReference>
<feature type="domain" description="Penicillin-binding protein dimerisation" evidence="6">
    <location>
        <begin position="158"/>
        <end position="310"/>
    </location>
</feature>
<evidence type="ECO:0000256" key="2">
    <source>
        <dbReference type="ARBA" id="ARBA00007171"/>
    </source>
</evidence>
<sequence length="672" mass="68870">MELVGTRTKTSTRRRGLAGLVAAVLGLTACSLGDSPGSQPSPGADQVAASLASALEEGTIDGLPLAGDASRAELDYQQATGAMDGLVPEVSVGAITYDSAGTTATVELGQTYSFDQGDWEFTSSATLTWTDNQWLVDWNPTVVHPQLTSTTRLYYERTQADRGSITGAGGVAIVEDRTVYKVGIDKTRVDQAQQDASARALAALVGVDAEAFAQQVAASGPQAFVLAITLRQGQVPPQIGDVAGASALETTLPLAPWSNFADGLMGTAGEATAEAIEAGDGKVVEGDIVGLSGLQAEHDEQLRGSPGHTISIIPRSESQLASLPPATPDASSSSSGTATPGAGSSSTQPSASSSGSSGSGDEQLLFSLAAVDGTDLETTIDLELQRKTEGVLAAYTGELVMAVVLDRQTGAILAAANSPVEESQNFALTGAYPPGSTMKIVTSLALIRRGMTPDSLVNCTETAEINGRVFHNYNGYPSAYNGMIPLRTAVQKSCNTAFMNASLDLSPDELRNAAASLGIGMDLDAGFDAFYGTVPTLDDSVVRAASAIGQGDVLVSPMALAAEAASAASGHTVVPYLLTQQVPASTGQALTESEAAALRDLMGAVVQSGGTLSQMAGVLDGAKSGTAEYTNDDPPKTHSWVVGYDDRYAVSVMQYTNNGGSIPQDVVTALLS</sequence>
<dbReference type="InterPro" id="IPR012338">
    <property type="entry name" value="Beta-lactam/transpept-like"/>
</dbReference>
<dbReference type="Pfam" id="PF00905">
    <property type="entry name" value="Transpeptidase"/>
    <property type="match status" value="1"/>
</dbReference>
<dbReference type="Gene3D" id="3.90.1310.10">
    <property type="entry name" value="Penicillin-binding protein 2a (Domain 2)"/>
    <property type="match status" value="1"/>
</dbReference>
<dbReference type="Gene3D" id="3.40.710.10">
    <property type="entry name" value="DD-peptidase/beta-lactamase superfamily"/>
    <property type="match status" value="1"/>
</dbReference>
<dbReference type="GO" id="GO:0051301">
    <property type="term" value="P:cell division"/>
    <property type="evidence" value="ECO:0007669"/>
    <property type="project" value="UniProtKB-KW"/>
</dbReference>